<protein>
    <submittedName>
        <fullName evidence="3">Uncharacterized protein</fullName>
    </submittedName>
</protein>
<feature type="coiled-coil region" evidence="1">
    <location>
        <begin position="242"/>
        <end position="297"/>
    </location>
</feature>
<feature type="coiled-coil region" evidence="1">
    <location>
        <begin position="879"/>
        <end position="906"/>
    </location>
</feature>
<feature type="coiled-coil region" evidence="1">
    <location>
        <begin position="722"/>
        <end position="783"/>
    </location>
</feature>
<dbReference type="Proteomes" id="UP001190700">
    <property type="component" value="Unassembled WGS sequence"/>
</dbReference>
<evidence type="ECO:0000256" key="1">
    <source>
        <dbReference type="SAM" id="Coils"/>
    </source>
</evidence>
<dbReference type="PANTHER" id="PTHR23159">
    <property type="entry name" value="CENTROSOMAL PROTEIN 2"/>
    <property type="match status" value="1"/>
</dbReference>
<keyword evidence="1" id="KW-0175">Coiled coil</keyword>
<comment type="caution">
    <text evidence="3">The sequence shown here is derived from an EMBL/GenBank/DDBJ whole genome shotgun (WGS) entry which is preliminary data.</text>
</comment>
<feature type="region of interest" description="Disordered" evidence="2">
    <location>
        <begin position="1"/>
        <end position="60"/>
    </location>
</feature>
<feature type="coiled-coil region" evidence="1">
    <location>
        <begin position="167"/>
        <end position="212"/>
    </location>
</feature>
<reference evidence="3 4" key="1">
    <citation type="journal article" date="2015" name="Genome Biol. Evol.">
        <title>Comparative Genomics of a Bacterivorous Green Alga Reveals Evolutionary Causalities and Consequences of Phago-Mixotrophic Mode of Nutrition.</title>
        <authorList>
            <person name="Burns J.A."/>
            <person name="Paasch A."/>
            <person name="Narechania A."/>
            <person name="Kim E."/>
        </authorList>
    </citation>
    <scope>NUCLEOTIDE SEQUENCE [LARGE SCALE GENOMIC DNA]</scope>
    <source>
        <strain evidence="3 4">PLY_AMNH</strain>
    </source>
</reference>
<evidence type="ECO:0000256" key="2">
    <source>
        <dbReference type="SAM" id="MobiDB-lite"/>
    </source>
</evidence>
<feature type="region of interest" description="Disordered" evidence="2">
    <location>
        <begin position="957"/>
        <end position="1032"/>
    </location>
</feature>
<evidence type="ECO:0000313" key="4">
    <source>
        <dbReference type="Proteomes" id="UP001190700"/>
    </source>
</evidence>
<feature type="compositionally biased region" description="Acidic residues" evidence="2">
    <location>
        <begin position="1"/>
        <end position="10"/>
    </location>
</feature>
<feature type="compositionally biased region" description="Polar residues" evidence="2">
    <location>
        <begin position="993"/>
        <end position="1019"/>
    </location>
</feature>
<feature type="coiled-coil region" evidence="1">
    <location>
        <begin position="438"/>
        <end position="500"/>
    </location>
</feature>
<feature type="compositionally biased region" description="Low complexity" evidence="2">
    <location>
        <begin position="17"/>
        <end position="31"/>
    </location>
</feature>
<sequence length="1064" mass="116887">MANGESDDPASEPPPAAAVEAPQAPAVEQPASNPEFAAFPSKPGTPLISASSKPGTPATRGILERESSMDSFLETLENSPWDNLIDFRMNLDPLQVFLQGVMKSMQANVKRLKGMSSEMSKKVGEQQFKDFQNDTIEHKTKSNAQTQALSERTDSLENNLAEVLQWKKDLEAKMKIQEEEAKASEGALMLRVARLEARLEEVDEGMRKTEAVLEKEPLEQIDKLRSAVNDLGERQDADDNLFEFIKKQSENQQEQMEILQSALKRQKPAEETETEGMKLSAKEITALKEEMSALKDTVESKADLVDVRMEMADLKQDIALMPPPPPPPAAAAASAEPGADGAGGKDGKSAGGQDSSELYSYVSQVATTVGNAQKELHGKIGKDLYNTDRSKDNDRLKKLEETLSGVSEMLSVGHLMTEDEWQLWHTTVNSNSERASLVAELKSQAQNMAMQLNRQEGDLKKSISDVKDSLKECKASATDAKAAKYQVSELEETVSELKAVLANKVSHTDIAELLGGVSAGDGGAAPVEIPANLGDMPADAAAILTDHATKISQLSDMRRQLQTQLDNKGQLDDVKTLQRKMGALLSEVAALRDTMPHKTGEAMNVNVISPVEVKGAAKSEDISKGVEVMRQMLERSNSEFKRDTELLRREVDDMKELSKKTVDQAKSLMDTAVARMDKKMLDKVDKAHIQKIVETMETKMLSSESAVTPISLPSPKEGGDINQAMKDALQQVINQVNTLNSRVGVLQSSSQGAATMVELRATEEELREAKDDLRKGLQEVQHTVNEKVDATELRQVVERTVTLYAPPPPPPSPKIKAEEPQADSAQNARFMLEFDEFRQKVTKDVNLFEAGLELERRRLGGIEETTTKLQDSLARKVSRSQVQEEFEKLQAQCIGLKEECEKLKKCKAETKDMAKFQKTLSEVAGINVADGQAILAGKPAEGWRCLSCDRNPLKLGDEGSNAIPHNGIRPSFSPEPLPSVRSKKSHSARYDPTRSSSPTKADTQLLNMDNGSYNGTFAPTSVKPPPNFHGSRRDLVGEAEMRVMADRMRESLPPVQQFRKSPSP</sequence>
<organism evidence="3 4">
    <name type="scientific">Cymbomonas tetramitiformis</name>
    <dbReference type="NCBI Taxonomy" id="36881"/>
    <lineage>
        <taxon>Eukaryota</taxon>
        <taxon>Viridiplantae</taxon>
        <taxon>Chlorophyta</taxon>
        <taxon>Pyramimonadophyceae</taxon>
        <taxon>Pyramimonadales</taxon>
        <taxon>Pyramimonadaceae</taxon>
        <taxon>Cymbomonas</taxon>
    </lineage>
</organism>
<gene>
    <name evidence="3" type="ORF">CYMTET_48518</name>
</gene>
<dbReference type="EMBL" id="LGRX02033321">
    <property type="protein sequence ID" value="KAK3241744.1"/>
    <property type="molecule type" value="Genomic_DNA"/>
</dbReference>
<evidence type="ECO:0000313" key="3">
    <source>
        <dbReference type="EMBL" id="KAK3241744.1"/>
    </source>
</evidence>
<feature type="region of interest" description="Disordered" evidence="2">
    <location>
        <begin position="318"/>
        <end position="355"/>
    </location>
</feature>
<feature type="compositionally biased region" description="Low complexity" evidence="2">
    <location>
        <begin position="330"/>
        <end position="339"/>
    </location>
</feature>
<name>A0AAE0BTR7_9CHLO</name>
<proteinExistence type="predicted"/>
<dbReference type="AlphaFoldDB" id="A0AAE0BTR7"/>
<accession>A0AAE0BTR7</accession>
<keyword evidence="4" id="KW-1185">Reference proteome</keyword>
<dbReference type="PANTHER" id="PTHR23159:SF31">
    <property type="entry name" value="CENTROSOME-ASSOCIATED PROTEIN CEP250 ISOFORM X1"/>
    <property type="match status" value="1"/>
</dbReference>